<comment type="subcellular location">
    <subcellularLocation>
        <location evidence="1">Endomembrane system</location>
        <topology evidence="1">Multi-pass membrane protein</topology>
    </subcellularLocation>
</comment>
<evidence type="ECO:0000256" key="1">
    <source>
        <dbReference type="ARBA" id="ARBA00004127"/>
    </source>
</evidence>
<dbReference type="InterPro" id="IPR051788">
    <property type="entry name" value="MFS_Transporter"/>
</dbReference>
<dbReference type="Pfam" id="PF07690">
    <property type="entry name" value="MFS_1"/>
    <property type="match status" value="1"/>
</dbReference>
<name>A0A2P7YR79_9PEZI</name>
<feature type="transmembrane region" description="Helical" evidence="7">
    <location>
        <begin position="124"/>
        <end position="145"/>
    </location>
</feature>
<proteinExistence type="inferred from homology"/>
<feature type="transmembrane region" description="Helical" evidence="7">
    <location>
        <begin position="229"/>
        <end position="252"/>
    </location>
</feature>
<feature type="transmembrane region" description="Helical" evidence="7">
    <location>
        <begin position="69"/>
        <end position="87"/>
    </location>
</feature>
<evidence type="ECO:0000256" key="5">
    <source>
        <dbReference type="ARBA" id="ARBA00022989"/>
    </source>
</evidence>
<evidence type="ECO:0000256" key="6">
    <source>
        <dbReference type="ARBA" id="ARBA00023136"/>
    </source>
</evidence>
<comment type="caution">
    <text evidence="8">The sequence shown here is derived from an EMBL/GenBank/DDBJ whole genome shotgun (WGS) entry which is preliminary data.</text>
</comment>
<keyword evidence="5 7" id="KW-1133">Transmembrane helix</keyword>
<feature type="transmembrane region" description="Helical" evidence="7">
    <location>
        <begin position="391"/>
        <end position="408"/>
    </location>
</feature>
<evidence type="ECO:0000256" key="3">
    <source>
        <dbReference type="ARBA" id="ARBA00022448"/>
    </source>
</evidence>
<reference evidence="8 9" key="1">
    <citation type="submission" date="2017-05" db="EMBL/GenBank/DDBJ databases">
        <title>Draft genome sequence of Elsinoe australis.</title>
        <authorList>
            <person name="Cheng Q."/>
        </authorList>
    </citation>
    <scope>NUCLEOTIDE SEQUENCE [LARGE SCALE GENOMIC DNA]</scope>
    <source>
        <strain evidence="8 9">NL1</strain>
    </source>
</reference>
<dbReference type="EMBL" id="NHZQ01000399">
    <property type="protein sequence ID" value="PSK38475.1"/>
    <property type="molecule type" value="Genomic_DNA"/>
</dbReference>
<keyword evidence="4 7" id="KW-0812">Transmembrane</keyword>
<dbReference type="Gene3D" id="1.20.1250.20">
    <property type="entry name" value="MFS general substrate transporter like domains"/>
    <property type="match status" value="2"/>
</dbReference>
<organism evidence="8 9">
    <name type="scientific">Elsinoe australis</name>
    <dbReference type="NCBI Taxonomy" id="40998"/>
    <lineage>
        <taxon>Eukaryota</taxon>
        <taxon>Fungi</taxon>
        <taxon>Dikarya</taxon>
        <taxon>Ascomycota</taxon>
        <taxon>Pezizomycotina</taxon>
        <taxon>Dothideomycetes</taxon>
        <taxon>Dothideomycetidae</taxon>
        <taxon>Myriangiales</taxon>
        <taxon>Elsinoaceae</taxon>
        <taxon>Elsinoe</taxon>
    </lineage>
</organism>
<feature type="transmembrane region" description="Helical" evidence="7">
    <location>
        <begin position="183"/>
        <end position="203"/>
    </location>
</feature>
<dbReference type="GO" id="GO:0022857">
    <property type="term" value="F:transmembrane transporter activity"/>
    <property type="evidence" value="ECO:0007669"/>
    <property type="project" value="InterPro"/>
</dbReference>
<dbReference type="PANTHER" id="PTHR23514">
    <property type="entry name" value="BYPASS OF STOP CODON PROTEIN 6"/>
    <property type="match status" value="1"/>
</dbReference>
<keyword evidence="6 7" id="KW-0472">Membrane</keyword>
<gene>
    <name evidence="8" type="ORF">B9Z65_6028</name>
</gene>
<accession>A0A2P7YR79</accession>
<dbReference type="PANTHER" id="PTHR23514:SF3">
    <property type="entry name" value="BYPASS OF STOP CODON PROTEIN 6"/>
    <property type="match status" value="1"/>
</dbReference>
<sequence length="427" mass="46252">MDEVREPLIAPTSNGDLIDHDDVKSGLRRMFNPRLLGVMLLWLLTGSCTAAAGVFIAPIKKHYELSDGQAASIFAAGTCGYLCATSILDRVVARGWRTLAMLSVFFAAIGATVLSTAPPFPLVLASYAVLMFGLGSGDSGFNVWASRAPHPHIVQGFIHSSFSVGCIAGPFVAAQLLSYGWYLFYRLMILCFSLCGMWLWLAFRSPTERTSDSLVSTARMDHSPRLLQTLQLLPVWTCAVFYLFYVGTEAIFTDWGPEYMTRVKQIPAQQSPLASSLFWLGMATGRLVLSFVTQKISLRTVTVYLAVALGLQNLLRVNDPSVCLGAIFSIGFFLGPTFPSGILVLTNAVPRSFSANAVAIAAAVGQIGGAITPVSLGFLSDRVGLSHLPDVSLICSCATMVLWVSLFWQASGSKREYDPDENESFEP</sequence>
<feature type="transmembrane region" description="Helical" evidence="7">
    <location>
        <begin position="99"/>
        <end position="118"/>
    </location>
</feature>
<evidence type="ECO:0000256" key="4">
    <source>
        <dbReference type="ARBA" id="ARBA00022692"/>
    </source>
</evidence>
<keyword evidence="9" id="KW-1185">Reference proteome</keyword>
<evidence type="ECO:0000313" key="9">
    <source>
        <dbReference type="Proteomes" id="UP000243723"/>
    </source>
</evidence>
<protein>
    <recommendedName>
        <fullName evidence="10">Major facilitator superfamily (MFS) profile domain-containing protein</fullName>
    </recommendedName>
</protein>
<evidence type="ECO:0000256" key="2">
    <source>
        <dbReference type="ARBA" id="ARBA00008335"/>
    </source>
</evidence>
<dbReference type="GO" id="GO:0016020">
    <property type="term" value="C:membrane"/>
    <property type="evidence" value="ECO:0007669"/>
    <property type="project" value="TreeGrafter"/>
</dbReference>
<evidence type="ECO:0000313" key="8">
    <source>
        <dbReference type="EMBL" id="PSK38475.1"/>
    </source>
</evidence>
<feature type="transmembrane region" description="Helical" evidence="7">
    <location>
        <begin position="296"/>
        <end position="315"/>
    </location>
</feature>
<keyword evidence="3" id="KW-0813">Transport</keyword>
<dbReference type="OrthoDB" id="413079at2759"/>
<dbReference type="GO" id="GO:0012505">
    <property type="term" value="C:endomembrane system"/>
    <property type="evidence" value="ECO:0007669"/>
    <property type="project" value="UniProtKB-SubCell"/>
</dbReference>
<dbReference type="AlphaFoldDB" id="A0A2P7YR79"/>
<dbReference type="SUPFAM" id="SSF103473">
    <property type="entry name" value="MFS general substrate transporter"/>
    <property type="match status" value="1"/>
</dbReference>
<dbReference type="Proteomes" id="UP000243723">
    <property type="component" value="Unassembled WGS sequence"/>
</dbReference>
<comment type="similarity">
    <text evidence="2">Belongs to the major facilitator superfamily.</text>
</comment>
<dbReference type="InterPro" id="IPR011701">
    <property type="entry name" value="MFS"/>
</dbReference>
<feature type="transmembrane region" description="Helical" evidence="7">
    <location>
        <begin position="157"/>
        <end position="177"/>
    </location>
</feature>
<dbReference type="InterPro" id="IPR036259">
    <property type="entry name" value="MFS_trans_sf"/>
</dbReference>
<evidence type="ECO:0008006" key="10">
    <source>
        <dbReference type="Google" id="ProtNLM"/>
    </source>
</evidence>
<feature type="transmembrane region" description="Helical" evidence="7">
    <location>
        <begin position="327"/>
        <end position="345"/>
    </location>
</feature>
<feature type="transmembrane region" description="Helical" evidence="7">
    <location>
        <begin position="357"/>
        <end position="379"/>
    </location>
</feature>
<feature type="transmembrane region" description="Helical" evidence="7">
    <location>
        <begin position="35"/>
        <end position="57"/>
    </location>
</feature>
<evidence type="ECO:0000256" key="7">
    <source>
        <dbReference type="SAM" id="Phobius"/>
    </source>
</evidence>